<name>A0A2N8KRS0_9BURK</name>
<evidence type="ECO:0000313" key="1">
    <source>
        <dbReference type="EMBL" id="PND36130.1"/>
    </source>
</evidence>
<accession>A0A2N8KRS0</accession>
<reference evidence="1 2" key="1">
    <citation type="submission" date="2018-01" db="EMBL/GenBank/DDBJ databases">
        <title>Draft genome sequence of Paucibacter aquatile CR182 isolated from freshwater of the Nakdong River.</title>
        <authorList>
            <person name="Choi A."/>
            <person name="Chung E.J."/>
        </authorList>
    </citation>
    <scope>NUCLEOTIDE SEQUENCE [LARGE SCALE GENOMIC DNA]</scope>
    <source>
        <strain evidence="1 2">CR182</strain>
    </source>
</reference>
<proteinExistence type="predicted"/>
<keyword evidence="2" id="KW-1185">Reference proteome</keyword>
<protein>
    <submittedName>
        <fullName evidence="1">Uncharacterized protein</fullName>
    </submittedName>
</protein>
<dbReference type="EMBL" id="POSP01000004">
    <property type="protein sequence ID" value="PND36130.1"/>
    <property type="molecule type" value="Genomic_DNA"/>
</dbReference>
<organism evidence="1 2">
    <name type="scientific">Kinneretia aquatilis</name>
    <dbReference type="NCBI Taxonomy" id="2070761"/>
    <lineage>
        <taxon>Bacteria</taxon>
        <taxon>Pseudomonadati</taxon>
        <taxon>Pseudomonadota</taxon>
        <taxon>Betaproteobacteria</taxon>
        <taxon>Burkholderiales</taxon>
        <taxon>Sphaerotilaceae</taxon>
        <taxon>Roseateles</taxon>
    </lineage>
</organism>
<comment type="caution">
    <text evidence="1">The sequence shown here is derived from an EMBL/GenBank/DDBJ whole genome shotgun (WGS) entry which is preliminary data.</text>
</comment>
<dbReference type="Proteomes" id="UP000235916">
    <property type="component" value="Unassembled WGS sequence"/>
</dbReference>
<dbReference type="AlphaFoldDB" id="A0A2N8KRS0"/>
<gene>
    <name evidence="1" type="ORF">C1O66_20585</name>
</gene>
<evidence type="ECO:0000313" key="2">
    <source>
        <dbReference type="Proteomes" id="UP000235916"/>
    </source>
</evidence>
<sequence>MPVDVELFSLSAGGVGEPRADWTSSAQKHMKVALAATSNRLGLKHIDLDEKSADEYSESIALHAAVASSIALHHGPSDGMWALPTKAGKLDWSFGDAMQTLKQNTGADYGLFVWVRDSYASAERKAAMVALALFGIGLTAGQQVGYASLVNLHDGRVVWFNKLARGTGDLREAEAAAESISALLDGFPRVK</sequence>